<dbReference type="Gene3D" id="1.10.10.10">
    <property type="entry name" value="Winged helix-like DNA-binding domain superfamily/Winged helix DNA-binding domain"/>
    <property type="match status" value="1"/>
</dbReference>
<evidence type="ECO:0000259" key="5">
    <source>
        <dbReference type="PROSITE" id="PS51078"/>
    </source>
</evidence>
<feature type="domain" description="HTH iclR-type" evidence="4">
    <location>
        <begin position="16"/>
        <end position="78"/>
    </location>
</feature>
<keyword evidence="3" id="KW-0804">Transcription</keyword>
<dbReference type="PROSITE" id="PS51077">
    <property type="entry name" value="HTH_ICLR"/>
    <property type="match status" value="1"/>
</dbReference>
<dbReference type="InterPro" id="IPR050707">
    <property type="entry name" value="HTH_MetabolicPath_Reg"/>
</dbReference>
<dbReference type="Proteomes" id="UP001254257">
    <property type="component" value="Unassembled WGS sequence"/>
</dbReference>
<dbReference type="SMART" id="SM00346">
    <property type="entry name" value="HTH_ICLR"/>
    <property type="match status" value="1"/>
</dbReference>
<organism evidence="6 7">
    <name type="scientific">Bosea rubneri</name>
    <dbReference type="NCBI Taxonomy" id="3075434"/>
    <lineage>
        <taxon>Bacteria</taxon>
        <taxon>Pseudomonadati</taxon>
        <taxon>Pseudomonadota</taxon>
        <taxon>Alphaproteobacteria</taxon>
        <taxon>Hyphomicrobiales</taxon>
        <taxon>Boseaceae</taxon>
        <taxon>Bosea</taxon>
    </lineage>
</organism>
<dbReference type="PROSITE" id="PS51078">
    <property type="entry name" value="ICLR_ED"/>
    <property type="match status" value="1"/>
</dbReference>
<keyword evidence="1" id="KW-0805">Transcription regulation</keyword>
<evidence type="ECO:0000256" key="3">
    <source>
        <dbReference type="ARBA" id="ARBA00023163"/>
    </source>
</evidence>
<proteinExistence type="predicted"/>
<evidence type="ECO:0000313" key="6">
    <source>
        <dbReference type="EMBL" id="MDU0338540.1"/>
    </source>
</evidence>
<dbReference type="SUPFAM" id="SSF46785">
    <property type="entry name" value="Winged helix' DNA-binding domain"/>
    <property type="match status" value="1"/>
</dbReference>
<reference evidence="6 7" key="1">
    <citation type="submission" date="2023-09" db="EMBL/GenBank/DDBJ databases">
        <title>Whole genome shotgun sequencing (WGS) of Bosea sp. ZW T0_25, isolated from stored onions (Allium cepa).</title>
        <authorList>
            <person name="Stoll D.A."/>
            <person name="Huch M."/>
        </authorList>
    </citation>
    <scope>NUCLEOTIDE SEQUENCE [LARGE SCALE GENOMIC DNA]</scope>
    <source>
        <strain evidence="6 7">ZW T0_25</strain>
    </source>
</reference>
<dbReference type="InterPro" id="IPR014757">
    <property type="entry name" value="Tscrpt_reg_IclR_C"/>
</dbReference>
<evidence type="ECO:0000259" key="4">
    <source>
        <dbReference type="PROSITE" id="PS51077"/>
    </source>
</evidence>
<dbReference type="InterPro" id="IPR005471">
    <property type="entry name" value="Tscrpt_reg_IclR_N"/>
</dbReference>
<feature type="domain" description="IclR-ED" evidence="5">
    <location>
        <begin position="79"/>
        <end position="262"/>
    </location>
</feature>
<evidence type="ECO:0000256" key="1">
    <source>
        <dbReference type="ARBA" id="ARBA00023015"/>
    </source>
</evidence>
<keyword evidence="7" id="KW-1185">Reference proteome</keyword>
<keyword evidence="2" id="KW-0238">DNA-binding</keyword>
<dbReference type="PANTHER" id="PTHR30136">
    <property type="entry name" value="HELIX-TURN-HELIX TRANSCRIPTIONAL REGULATOR, ICLR FAMILY"/>
    <property type="match status" value="1"/>
</dbReference>
<comment type="caution">
    <text evidence="6">The sequence shown here is derived from an EMBL/GenBank/DDBJ whole genome shotgun (WGS) entry which is preliminary data.</text>
</comment>
<accession>A0ABU3S180</accession>
<evidence type="ECO:0000313" key="7">
    <source>
        <dbReference type="Proteomes" id="UP001254257"/>
    </source>
</evidence>
<dbReference type="InterPro" id="IPR036390">
    <property type="entry name" value="WH_DNA-bd_sf"/>
</dbReference>
<dbReference type="InterPro" id="IPR029016">
    <property type="entry name" value="GAF-like_dom_sf"/>
</dbReference>
<dbReference type="Pfam" id="PF01614">
    <property type="entry name" value="IclR_C"/>
    <property type="match status" value="1"/>
</dbReference>
<name>A0ABU3S180_9HYPH</name>
<dbReference type="Pfam" id="PF09339">
    <property type="entry name" value="HTH_IclR"/>
    <property type="match status" value="1"/>
</dbReference>
<dbReference type="Gene3D" id="3.30.450.40">
    <property type="match status" value="1"/>
</dbReference>
<dbReference type="RefSeq" id="WP_316016488.1">
    <property type="nucleotide sequence ID" value="NZ_JAWDID010000002.1"/>
</dbReference>
<gene>
    <name evidence="6" type="ORF">RKE40_01530</name>
</gene>
<dbReference type="PANTHER" id="PTHR30136:SF39">
    <property type="entry name" value="TRANSCRIPTIONAL REGULATORY PROTEIN"/>
    <property type="match status" value="1"/>
</dbReference>
<protein>
    <submittedName>
        <fullName evidence="6">IclR family transcriptional regulator</fullName>
    </submittedName>
</protein>
<dbReference type="InterPro" id="IPR036388">
    <property type="entry name" value="WH-like_DNA-bd_sf"/>
</dbReference>
<evidence type="ECO:0000256" key="2">
    <source>
        <dbReference type="ARBA" id="ARBA00023125"/>
    </source>
</evidence>
<dbReference type="EMBL" id="JAWDID010000002">
    <property type="protein sequence ID" value="MDU0338540.1"/>
    <property type="molecule type" value="Genomic_DNA"/>
</dbReference>
<sequence>MAQDGESTAREPAQGTQVIDRAIFLLRSIAQSGGSARLTDLARAADLATPTARRILKRLVDHGMAGQDPETQRYHLGMLAYELGLAASHRVDVAARLKPLMQRLAELSGDTAYLVMRQDFEVVCIDRVEGNYPIKTLTLKVGDRYPLGITAGSLALLGALPKAEADAIVEANRTAYAERGHLTVEQLRDDLEKTRQRGYALRRDAITDGSIGIGLAVPNGSAPPYAAVSLAMVLERMTESRREQLLAMIRGELAALAGNDRT</sequence>
<dbReference type="SUPFAM" id="SSF55781">
    <property type="entry name" value="GAF domain-like"/>
    <property type="match status" value="1"/>
</dbReference>